<evidence type="ECO:0000256" key="3">
    <source>
        <dbReference type="ARBA" id="ARBA00022475"/>
    </source>
</evidence>
<dbReference type="InterPro" id="IPR000515">
    <property type="entry name" value="MetI-like"/>
</dbReference>
<feature type="transmembrane region" description="Helical" evidence="7">
    <location>
        <begin position="91"/>
        <end position="113"/>
    </location>
</feature>
<keyword evidence="3" id="KW-1003">Cell membrane</keyword>
<gene>
    <name evidence="9" type="ORF">AABB29_04050</name>
</gene>
<dbReference type="Pfam" id="PF00528">
    <property type="entry name" value="BPD_transp_1"/>
    <property type="match status" value="1"/>
</dbReference>
<comment type="similarity">
    <text evidence="7">Belongs to the binding-protein-dependent transport system permease family.</text>
</comment>
<dbReference type="PROSITE" id="PS50928">
    <property type="entry name" value="ABC_TM1"/>
    <property type="match status" value="1"/>
</dbReference>
<dbReference type="PANTHER" id="PTHR30151">
    <property type="entry name" value="ALKANE SULFONATE ABC TRANSPORTER-RELATED, MEMBRANE SUBUNIT"/>
    <property type="match status" value="1"/>
</dbReference>
<reference evidence="10" key="1">
    <citation type="submission" date="2024-04" db="EMBL/GenBank/DDBJ databases">
        <title>Phylogenomic analyses of a clade within the roseobacter group suggest taxonomic reassignments of species of the genera Aestuariivita, Citreicella, Loktanella, Nautella, Pelagibaca, Ruegeria, Thalassobius, Thiobacimonas and Tropicibacter, and the proposal o.</title>
        <authorList>
            <person name="Jeon C.O."/>
        </authorList>
    </citation>
    <scope>NUCLEOTIDE SEQUENCE [LARGE SCALE GENOMIC DNA]</scope>
    <source>
        <strain evidence="10">BS5-3</strain>
    </source>
</reference>
<name>A0ABZ2V907_9RHOB</name>
<feature type="transmembrane region" description="Helical" evidence="7">
    <location>
        <begin position="7"/>
        <end position="32"/>
    </location>
</feature>
<evidence type="ECO:0000256" key="5">
    <source>
        <dbReference type="ARBA" id="ARBA00022989"/>
    </source>
</evidence>
<sequence length="247" mass="26694">MSGWRGGLAALCLAVILWQIVIWLTGVARFILPPPMLVAQTIWESRMLLLEHAAITMAEVLIGLALGALLGFVTAVALAASPMARVFMRPILVFSQAIPVFALAPILTLWLGFGLWSKVAMALLIIYFPVVSSFFDALMRTNRDWIGMAKVMGASPARIMWHIRIPAALPGFASGLRLAAVYAPIGAIIGEWVGASKGLGYLMLLANGRAKTDLMFAALIVLAVLTLLLHAVVNRFCERMLDRPDGS</sequence>
<evidence type="ECO:0000313" key="9">
    <source>
        <dbReference type="EMBL" id="WZC49829.1"/>
    </source>
</evidence>
<evidence type="ECO:0000256" key="7">
    <source>
        <dbReference type="RuleBase" id="RU363032"/>
    </source>
</evidence>
<dbReference type="PANTHER" id="PTHR30151:SF20">
    <property type="entry name" value="ABC TRANSPORTER PERMEASE PROTEIN HI_0355-RELATED"/>
    <property type="match status" value="1"/>
</dbReference>
<keyword evidence="4 7" id="KW-0812">Transmembrane</keyword>
<accession>A0ABZ2V907</accession>
<evidence type="ECO:0000259" key="8">
    <source>
        <dbReference type="PROSITE" id="PS50928"/>
    </source>
</evidence>
<dbReference type="CDD" id="cd06261">
    <property type="entry name" value="TM_PBP2"/>
    <property type="match status" value="1"/>
</dbReference>
<evidence type="ECO:0000313" key="10">
    <source>
        <dbReference type="Proteomes" id="UP001440612"/>
    </source>
</evidence>
<keyword evidence="5 7" id="KW-1133">Transmembrane helix</keyword>
<feature type="transmembrane region" description="Helical" evidence="7">
    <location>
        <begin position="119"/>
        <end position="138"/>
    </location>
</feature>
<feature type="transmembrane region" description="Helical" evidence="7">
    <location>
        <begin position="168"/>
        <end position="194"/>
    </location>
</feature>
<evidence type="ECO:0000256" key="1">
    <source>
        <dbReference type="ARBA" id="ARBA00004651"/>
    </source>
</evidence>
<dbReference type="InterPro" id="IPR035906">
    <property type="entry name" value="MetI-like_sf"/>
</dbReference>
<feature type="domain" description="ABC transmembrane type-1" evidence="8">
    <location>
        <begin position="49"/>
        <end position="233"/>
    </location>
</feature>
<dbReference type="EMBL" id="CP150951">
    <property type="protein sequence ID" value="WZC49829.1"/>
    <property type="molecule type" value="Genomic_DNA"/>
</dbReference>
<evidence type="ECO:0000256" key="2">
    <source>
        <dbReference type="ARBA" id="ARBA00022448"/>
    </source>
</evidence>
<feature type="transmembrane region" description="Helical" evidence="7">
    <location>
        <begin position="52"/>
        <end position="79"/>
    </location>
</feature>
<proteinExistence type="inferred from homology"/>
<keyword evidence="6 7" id="KW-0472">Membrane</keyword>
<protein>
    <submittedName>
        <fullName evidence="9">ABC transporter permease</fullName>
    </submittedName>
</protein>
<organism evidence="9 10">
    <name type="scientific">Yoonia phaeophyticola</name>
    <dbReference type="NCBI Taxonomy" id="3137369"/>
    <lineage>
        <taxon>Bacteria</taxon>
        <taxon>Pseudomonadati</taxon>
        <taxon>Pseudomonadota</taxon>
        <taxon>Alphaproteobacteria</taxon>
        <taxon>Rhodobacterales</taxon>
        <taxon>Paracoccaceae</taxon>
        <taxon>Yoonia</taxon>
    </lineage>
</organism>
<dbReference type="Gene3D" id="1.10.3720.10">
    <property type="entry name" value="MetI-like"/>
    <property type="match status" value="1"/>
</dbReference>
<evidence type="ECO:0000256" key="4">
    <source>
        <dbReference type="ARBA" id="ARBA00022692"/>
    </source>
</evidence>
<keyword evidence="10" id="KW-1185">Reference proteome</keyword>
<dbReference type="RefSeq" id="WP_341367939.1">
    <property type="nucleotide sequence ID" value="NZ_CP150951.2"/>
</dbReference>
<evidence type="ECO:0000256" key="6">
    <source>
        <dbReference type="ARBA" id="ARBA00023136"/>
    </source>
</evidence>
<keyword evidence="2 7" id="KW-0813">Transport</keyword>
<feature type="transmembrane region" description="Helical" evidence="7">
    <location>
        <begin position="214"/>
        <end position="233"/>
    </location>
</feature>
<dbReference type="Proteomes" id="UP001440612">
    <property type="component" value="Chromosome"/>
</dbReference>
<comment type="subcellular location">
    <subcellularLocation>
        <location evidence="1 7">Cell membrane</location>
        <topology evidence="1 7">Multi-pass membrane protein</topology>
    </subcellularLocation>
</comment>
<dbReference type="SUPFAM" id="SSF161098">
    <property type="entry name" value="MetI-like"/>
    <property type="match status" value="1"/>
</dbReference>